<organism evidence="1 2">
    <name type="scientific">Filimonas lacunae</name>
    <dbReference type="NCBI Taxonomy" id="477680"/>
    <lineage>
        <taxon>Bacteria</taxon>
        <taxon>Pseudomonadati</taxon>
        <taxon>Bacteroidota</taxon>
        <taxon>Chitinophagia</taxon>
        <taxon>Chitinophagales</taxon>
        <taxon>Chitinophagaceae</taxon>
        <taxon>Filimonas</taxon>
    </lineage>
</organism>
<proteinExistence type="predicted"/>
<keyword evidence="2" id="KW-1185">Reference proteome</keyword>
<gene>
    <name evidence="1" type="ORF">SAMN05421788_104376</name>
</gene>
<sequence>MPIHENKICPRCQQPFECKVGDVSNCQCNGLHLTQAERDHIALKYNDCLCIGCMRELKNKYTLFKEKFFPDFQ</sequence>
<dbReference type="AlphaFoldDB" id="A0A173MRH7"/>
<reference evidence="2" key="1">
    <citation type="submission" date="2017-01" db="EMBL/GenBank/DDBJ databases">
        <authorList>
            <person name="Varghese N."/>
            <person name="Submissions S."/>
        </authorList>
    </citation>
    <scope>NUCLEOTIDE SEQUENCE [LARGE SCALE GENOMIC DNA]</scope>
    <source>
        <strain evidence="2">DSM 21054</strain>
    </source>
</reference>
<dbReference type="EMBL" id="FTOR01000004">
    <property type="protein sequence ID" value="SIT17802.1"/>
    <property type="molecule type" value="Genomic_DNA"/>
</dbReference>
<dbReference type="Proteomes" id="UP000186917">
    <property type="component" value="Unassembled WGS sequence"/>
</dbReference>
<dbReference type="KEGG" id="fln:FLA_6313"/>
<accession>A0A173MRH7</accession>
<dbReference type="RefSeq" id="WP_076379697.1">
    <property type="nucleotide sequence ID" value="NZ_AP017422.1"/>
</dbReference>
<dbReference type="Pfam" id="PF14375">
    <property type="entry name" value="Cys_rich_CWC"/>
    <property type="match status" value="1"/>
</dbReference>
<evidence type="ECO:0000313" key="2">
    <source>
        <dbReference type="Proteomes" id="UP000186917"/>
    </source>
</evidence>
<name>A0A173MRH7_9BACT</name>
<dbReference type="InterPro" id="IPR032720">
    <property type="entry name" value="Cys_rich_CWC"/>
</dbReference>
<dbReference type="OrthoDB" id="9800168at2"/>
<evidence type="ECO:0000313" key="1">
    <source>
        <dbReference type="EMBL" id="SIT17802.1"/>
    </source>
</evidence>
<protein>
    <submittedName>
        <fullName evidence="1">Cysteine-rich CWC</fullName>
    </submittedName>
</protein>